<dbReference type="SUPFAM" id="SSF46894">
    <property type="entry name" value="C-terminal effector domain of the bipartite response regulators"/>
    <property type="match status" value="1"/>
</dbReference>
<dbReference type="InterPro" id="IPR011006">
    <property type="entry name" value="CheY-like_superfamily"/>
</dbReference>
<dbReference type="PROSITE" id="PS00622">
    <property type="entry name" value="HTH_LUXR_1"/>
    <property type="match status" value="1"/>
</dbReference>
<dbReference type="EMBL" id="CTEF01000003">
    <property type="protein sequence ID" value="CQD18006.1"/>
    <property type="molecule type" value="Genomic_DNA"/>
</dbReference>
<dbReference type="PANTHER" id="PTHR43214:SF24">
    <property type="entry name" value="TRANSCRIPTIONAL REGULATORY PROTEIN NARL-RELATED"/>
    <property type="match status" value="1"/>
</dbReference>
<evidence type="ECO:0000259" key="7">
    <source>
        <dbReference type="PROSITE" id="PS50043"/>
    </source>
</evidence>
<evidence type="ECO:0000256" key="4">
    <source>
        <dbReference type="ARBA" id="ARBA00023163"/>
    </source>
</evidence>
<dbReference type="InterPro" id="IPR016032">
    <property type="entry name" value="Sig_transdc_resp-reg_C-effctor"/>
</dbReference>
<dbReference type="Gene3D" id="3.40.50.2300">
    <property type="match status" value="1"/>
</dbReference>
<feature type="compositionally biased region" description="Basic residues" evidence="6">
    <location>
        <begin position="210"/>
        <end position="224"/>
    </location>
</feature>
<evidence type="ECO:0000313" key="10">
    <source>
        <dbReference type="Proteomes" id="UP000182227"/>
    </source>
</evidence>
<keyword evidence="1 5" id="KW-0597">Phosphoprotein</keyword>
<dbReference type="GO" id="GO:0003677">
    <property type="term" value="F:DNA binding"/>
    <property type="evidence" value="ECO:0007669"/>
    <property type="project" value="UniProtKB-KW"/>
</dbReference>
<dbReference type="InterPro" id="IPR000792">
    <property type="entry name" value="Tscrpt_reg_LuxR_C"/>
</dbReference>
<gene>
    <name evidence="9" type="ORF">BN970_03924</name>
</gene>
<evidence type="ECO:0000256" key="6">
    <source>
        <dbReference type="SAM" id="MobiDB-lite"/>
    </source>
</evidence>
<feature type="modified residue" description="4-aspartylphosphate" evidence="5">
    <location>
        <position position="54"/>
    </location>
</feature>
<dbReference type="InterPro" id="IPR001789">
    <property type="entry name" value="Sig_transdc_resp-reg_receiver"/>
</dbReference>
<evidence type="ECO:0000256" key="2">
    <source>
        <dbReference type="ARBA" id="ARBA00023015"/>
    </source>
</evidence>
<dbReference type="CDD" id="cd17535">
    <property type="entry name" value="REC_NarL-like"/>
    <property type="match status" value="1"/>
</dbReference>
<dbReference type="Proteomes" id="UP000182227">
    <property type="component" value="Unassembled WGS sequence"/>
</dbReference>
<name>A0A0U1DJX1_9MYCO</name>
<dbReference type="SUPFAM" id="SSF52172">
    <property type="entry name" value="CheY-like"/>
    <property type="match status" value="1"/>
</dbReference>
<dbReference type="CDD" id="cd06170">
    <property type="entry name" value="LuxR_C_like"/>
    <property type="match status" value="1"/>
</dbReference>
<feature type="region of interest" description="Disordered" evidence="6">
    <location>
        <begin position="210"/>
        <end position="249"/>
    </location>
</feature>
<evidence type="ECO:0000259" key="8">
    <source>
        <dbReference type="PROSITE" id="PS50110"/>
    </source>
</evidence>
<dbReference type="PANTHER" id="PTHR43214">
    <property type="entry name" value="TWO-COMPONENT RESPONSE REGULATOR"/>
    <property type="match status" value="1"/>
</dbReference>
<evidence type="ECO:0000256" key="5">
    <source>
        <dbReference type="PROSITE-ProRule" id="PRU00169"/>
    </source>
</evidence>
<accession>A0A0U1DJX1</accession>
<evidence type="ECO:0000313" key="9">
    <source>
        <dbReference type="EMBL" id="CQD18006.1"/>
    </source>
</evidence>
<reference evidence="9 10" key="1">
    <citation type="submission" date="2015-03" db="EMBL/GenBank/DDBJ databases">
        <authorList>
            <person name="Murphy D."/>
        </authorList>
    </citation>
    <scope>NUCLEOTIDE SEQUENCE [LARGE SCALE GENOMIC DNA]</scope>
    <source>
        <strain evidence="9 10">D16</strain>
    </source>
</reference>
<dbReference type="PROSITE" id="PS50110">
    <property type="entry name" value="RESPONSE_REGULATORY"/>
    <property type="match status" value="1"/>
</dbReference>
<dbReference type="InterPro" id="IPR039420">
    <property type="entry name" value="WalR-like"/>
</dbReference>
<keyword evidence="3 9" id="KW-0238">DNA-binding</keyword>
<evidence type="ECO:0000256" key="3">
    <source>
        <dbReference type="ARBA" id="ARBA00023125"/>
    </source>
</evidence>
<dbReference type="GO" id="GO:0006355">
    <property type="term" value="P:regulation of DNA-templated transcription"/>
    <property type="evidence" value="ECO:0007669"/>
    <property type="project" value="InterPro"/>
</dbReference>
<keyword evidence="2" id="KW-0805">Transcription regulation</keyword>
<proteinExistence type="predicted"/>
<dbReference type="GO" id="GO:0000160">
    <property type="term" value="P:phosphorelay signal transduction system"/>
    <property type="evidence" value="ECO:0007669"/>
    <property type="project" value="InterPro"/>
</dbReference>
<dbReference type="PROSITE" id="PS50043">
    <property type="entry name" value="HTH_LUXR_2"/>
    <property type="match status" value="1"/>
</dbReference>
<feature type="domain" description="HTH luxR-type" evidence="7">
    <location>
        <begin position="137"/>
        <end position="202"/>
    </location>
</feature>
<keyword evidence="4" id="KW-0804">Transcription</keyword>
<dbReference type="PRINTS" id="PR00038">
    <property type="entry name" value="HTHLUXR"/>
</dbReference>
<dbReference type="SMART" id="SM00448">
    <property type="entry name" value="REC"/>
    <property type="match status" value="1"/>
</dbReference>
<organism evidence="9 10">
    <name type="scientific">Mycolicibacterium conceptionense</name>
    <dbReference type="NCBI Taxonomy" id="451644"/>
    <lineage>
        <taxon>Bacteria</taxon>
        <taxon>Bacillati</taxon>
        <taxon>Actinomycetota</taxon>
        <taxon>Actinomycetes</taxon>
        <taxon>Mycobacteriales</taxon>
        <taxon>Mycobacteriaceae</taxon>
        <taxon>Mycolicibacterium</taxon>
    </lineage>
</organism>
<dbReference type="AlphaFoldDB" id="A0A0U1DJX1"/>
<dbReference type="Pfam" id="PF00196">
    <property type="entry name" value="GerE"/>
    <property type="match status" value="1"/>
</dbReference>
<sequence>MTTVLLVDDHPVVREGLRGMIDAEDDLTVIGEAGSGAEAIGLARSLRPDVILMDLRMPGIDGVAATARILADNPSTHIVVVTTYESDSDILRAVEAGATGYLLKDATRAELARAVRDAARGKTVLAPGVADRLVNAVRSPSVTLSTREAEVLALVGTGATNADIGRALHISEATVKTHLLRAFHKLGVSDRTAAVTKPCRWDCSTVRRGVRPQRRCARRSRSVRPGRTAPRPARRTRRAPLGSPARPTT</sequence>
<feature type="domain" description="Response regulatory" evidence="8">
    <location>
        <begin position="3"/>
        <end position="119"/>
    </location>
</feature>
<protein>
    <submittedName>
        <fullName evidence="9">Response regulator containing a CheY-like receiver domain and an HTH DNA-binding domain protein</fullName>
    </submittedName>
</protein>
<dbReference type="SMART" id="SM00421">
    <property type="entry name" value="HTH_LUXR"/>
    <property type="match status" value="1"/>
</dbReference>
<evidence type="ECO:0000256" key="1">
    <source>
        <dbReference type="ARBA" id="ARBA00022553"/>
    </source>
</evidence>
<dbReference type="Pfam" id="PF00072">
    <property type="entry name" value="Response_reg"/>
    <property type="match status" value="1"/>
</dbReference>
<dbReference type="InterPro" id="IPR058245">
    <property type="entry name" value="NreC/VraR/RcsB-like_REC"/>
</dbReference>